<sequence>MSFSFNNNPNHKSVKSKNSIIVILTSNSCVFSKSKTDIGFIDAVKRNTETKSGTPFRTNFNCFSASLEDAINKQLDEIYWQVSPDESSQLRTGFGHRPHRATYHHNVMIFGLKNRLAISEH</sequence>
<keyword evidence="2" id="KW-1185">Reference proteome</keyword>
<accession>A0A0C2MF87</accession>
<dbReference type="EMBL" id="JWZT01005635">
    <property type="protein sequence ID" value="KII60401.1"/>
    <property type="molecule type" value="Genomic_DNA"/>
</dbReference>
<proteinExistence type="predicted"/>
<comment type="caution">
    <text evidence="1">The sequence shown here is derived from an EMBL/GenBank/DDBJ whole genome shotgun (WGS) entry which is preliminary data.</text>
</comment>
<name>A0A0C2MF87_THEKT</name>
<gene>
    <name evidence="1" type="ORF">RF11_13090</name>
</gene>
<reference evidence="1 2" key="1">
    <citation type="journal article" date="2014" name="Genome Biol. Evol.">
        <title>The genome of the myxosporean Thelohanellus kitauei shows adaptations to nutrient acquisition within its fish host.</title>
        <authorList>
            <person name="Yang Y."/>
            <person name="Xiong J."/>
            <person name="Zhou Z."/>
            <person name="Huo F."/>
            <person name="Miao W."/>
            <person name="Ran C."/>
            <person name="Liu Y."/>
            <person name="Zhang J."/>
            <person name="Feng J."/>
            <person name="Wang M."/>
            <person name="Wang M."/>
            <person name="Wang L."/>
            <person name="Yao B."/>
        </authorList>
    </citation>
    <scope>NUCLEOTIDE SEQUENCE [LARGE SCALE GENOMIC DNA]</scope>
    <source>
        <strain evidence="1">Wuqing</strain>
    </source>
</reference>
<dbReference type="AlphaFoldDB" id="A0A0C2MF87"/>
<dbReference type="Proteomes" id="UP000031668">
    <property type="component" value="Unassembled WGS sequence"/>
</dbReference>
<protein>
    <submittedName>
        <fullName evidence="1">Uncharacterized protein</fullName>
    </submittedName>
</protein>
<evidence type="ECO:0000313" key="1">
    <source>
        <dbReference type="EMBL" id="KII60401.1"/>
    </source>
</evidence>
<evidence type="ECO:0000313" key="2">
    <source>
        <dbReference type="Proteomes" id="UP000031668"/>
    </source>
</evidence>
<organism evidence="1 2">
    <name type="scientific">Thelohanellus kitauei</name>
    <name type="common">Myxosporean</name>
    <dbReference type="NCBI Taxonomy" id="669202"/>
    <lineage>
        <taxon>Eukaryota</taxon>
        <taxon>Metazoa</taxon>
        <taxon>Cnidaria</taxon>
        <taxon>Myxozoa</taxon>
        <taxon>Myxosporea</taxon>
        <taxon>Bivalvulida</taxon>
        <taxon>Platysporina</taxon>
        <taxon>Myxobolidae</taxon>
        <taxon>Thelohanellus</taxon>
    </lineage>
</organism>